<evidence type="ECO:0000256" key="4">
    <source>
        <dbReference type="PIRSR" id="PIRSR603782-2"/>
    </source>
</evidence>
<proteinExistence type="inferred from homology"/>
<dbReference type="PANTHER" id="PTHR12151">
    <property type="entry name" value="ELECTRON TRANSPORT PROTIN SCO1/SENC FAMILY MEMBER"/>
    <property type="match status" value="1"/>
</dbReference>
<dbReference type="Proteomes" id="UP000320857">
    <property type="component" value="Unassembled WGS sequence"/>
</dbReference>
<evidence type="ECO:0000256" key="6">
    <source>
        <dbReference type="SAM" id="SignalP"/>
    </source>
</evidence>
<feature type="chain" id="PRO_5038308153" evidence="6">
    <location>
        <begin position="28"/>
        <end position="225"/>
    </location>
</feature>
<feature type="region of interest" description="Disordered" evidence="5">
    <location>
        <begin position="32"/>
        <end position="55"/>
    </location>
</feature>
<dbReference type="PANTHER" id="PTHR12151:SF25">
    <property type="entry name" value="LINALOOL DEHYDRATASE_ISOMERASE DOMAIN-CONTAINING PROTEIN"/>
    <property type="match status" value="1"/>
</dbReference>
<evidence type="ECO:0000313" key="11">
    <source>
        <dbReference type="Proteomes" id="UP000320857"/>
    </source>
</evidence>
<feature type="binding site" evidence="3">
    <location>
        <position position="99"/>
    </location>
    <ligand>
        <name>Cu cation</name>
        <dbReference type="ChEBI" id="CHEBI:23378"/>
    </ligand>
</feature>
<dbReference type="AlphaFoldDB" id="A0A5P0YQD3"/>
<evidence type="ECO:0000256" key="1">
    <source>
        <dbReference type="ARBA" id="ARBA00010996"/>
    </source>
</evidence>
<dbReference type="EMBL" id="JABJWZ010000051">
    <property type="protein sequence ID" value="MBB1253399.1"/>
    <property type="molecule type" value="Genomic_DNA"/>
</dbReference>
<organism evidence="10 11">
    <name type="scientific">Streptomyces alkaliterrae</name>
    <dbReference type="NCBI Taxonomy" id="2213162"/>
    <lineage>
        <taxon>Bacteria</taxon>
        <taxon>Bacillati</taxon>
        <taxon>Actinomycetota</taxon>
        <taxon>Actinomycetes</taxon>
        <taxon>Kitasatosporales</taxon>
        <taxon>Streptomycetaceae</taxon>
        <taxon>Streptomyces</taxon>
    </lineage>
</organism>
<dbReference type="InterPro" id="IPR003782">
    <property type="entry name" value="SCO1/SenC"/>
</dbReference>
<dbReference type="PROSITE" id="PS51257">
    <property type="entry name" value="PROKAR_LIPOPROTEIN"/>
    <property type="match status" value="1"/>
</dbReference>
<comment type="similarity">
    <text evidence="1">Belongs to the SCO1/2 family.</text>
</comment>
<feature type="binding site" evidence="3">
    <location>
        <position position="95"/>
    </location>
    <ligand>
        <name>Cu cation</name>
        <dbReference type="ChEBI" id="CHEBI:23378"/>
    </ligand>
</feature>
<evidence type="ECO:0000313" key="8">
    <source>
        <dbReference type="EMBL" id="MBB1253399.1"/>
    </source>
</evidence>
<reference evidence="8" key="3">
    <citation type="journal article" name="Syst. Appl. Microbiol.">
        <title>Streptomyces alkaliterrae sp. nov., isolated from an alkaline soil, and emended descriptions of Streptomyces alkaliphilus, Streptomyces calidiresistens and Streptomyces durbertensis.</title>
        <authorList>
            <person name="Swiecimska M."/>
            <person name="Golinska P."/>
            <person name="Nouioui I."/>
            <person name="Wypij M."/>
            <person name="Rai M."/>
            <person name="Sangal V."/>
            <person name="Goodfellow M."/>
        </authorList>
    </citation>
    <scope>NUCLEOTIDE SEQUENCE</scope>
    <source>
        <strain evidence="8">OF3</strain>
        <strain evidence="9">OF8</strain>
    </source>
</reference>
<keyword evidence="2 3" id="KW-0186">Copper</keyword>
<feature type="binding site" evidence="3">
    <location>
        <position position="185"/>
    </location>
    <ligand>
        <name>Cu cation</name>
        <dbReference type="ChEBI" id="CHEBI:23378"/>
    </ligand>
</feature>
<dbReference type="Pfam" id="PF02630">
    <property type="entry name" value="SCO1-SenC"/>
    <property type="match status" value="1"/>
</dbReference>
<dbReference type="CDD" id="cd02968">
    <property type="entry name" value="SCO"/>
    <property type="match status" value="1"/>
</dbReference>
<dbReference type="SUPFAM" id="SSF52833">
    <property type="entry name" value="Thioredoxin-like"/>
    <property type="match status" value="1"/>
</dbReference>
<evidence type="ECO:0000256" key="5">
    <source>
        <dbReference type="SAM" id="MobiDB-lite"/>
    </source>
</evidence>
<feature type="signal peptide" evidence="6">
    <location>
        <begin position="1"/>
        <end position="27"/>
    </location>
</feature>
<gene>
    <name evidence="10" type="ORF">FNX44_009585</name>
    <name evidence="8" type="ORF">H3146_08435</name>
    <name evidence="9" type="ORF">H3147_14405</name>
</gene>
<accession>A0A5P0YQD3</accession>
<evidence type="ECO:0000256" key="2">
    <source>
        <dbReference type="ARBA" id="ARBA00023008"/>
    </source>
</evidence>
<evidence type="ECO:0000313" key="9">
    <source>
        <dbReference type="EMBL" id="MBB1260016.1"/>
    </source>
</evidence>
<dbReference type="EMBL" id="VJYK02000073">
    <property type="protein sequence ID" value="MQS02120.1"/>
    <property type="molecule type" value="Genomic_DNA"/>
</dbReference>
<dbReference type="Proteomes" id="UP000525686">
    <property type="component" value="Unassembled WGS sequence"/>
</dbReference>
<keyword evidence="3" id="KW-0479">Metal-binding</keyword>
<feature type="domain" description="Thioredoxin" evidence="7">
    <location>
        <begin position="56"/>
        <end position="221"/>
    </location>
</feature>
<keyword evidence="4" id="KW-1015">Disulfide bond</keyword>
<dbReference type="RefSeq" id="WP_143647584.1">
    <property type="nucleotide sequence ID" value="NZ_JABJWZ010000051.1"/>
</dbReference>
<reference evidence="12 13" key="2">
    <citation type="submission" date="2020-05" db="EMBL/GenBank/DDBJ databases">
        <title>Classification of alakaliphilic streptomycetes isolated from an alkaline soil next to Lonar Crater, India and a proposal for the recognition of Streptomyces alkaliterrae sp. nov.</title>
        <authorList>
            <person name="Golinska P."/>
        </authorList>
    </citation>
    <scope>NUCLEOTIDE SEQUENCE [LARGE SCALE GENOMIC DNA]</scope>
    <source>
        <strain evidence="13">OF3</strain>
        <strain evidence="12">OF8</strain>
    </source>
</reference>
<dbReference type="InterPro" id="IPR036249">
    <property type="entry name" value="Thioredoxin-like_sf"/>
</dbReference>
<comment type="caution">
    <text evidence="10">The sequence shown here is derived from an EMBL/GenBank/DDBJ whole genome shotgun (WGS) entry which is preliminary data.</text>
</comment>
<sequence>MRPTTASTRRAGLALALAAALAVGATACGSGTGAKSADSPAAEVSDGSSGKQGVVLDRPFEKPDMILTDTDGEEFDLIEETKGKPTLIYFGYTNCPDVCPLTMSNIAFAKSQLPEADQDKLQVVFVTSDPERDTPKELGKWLKSAAPGSIGLTGDFDTIQAGARSVGVAIEPSYEEKNGDIVSTHGSQVLFFSPKDDRAHVLYTEGVTAETFEKDFPKLIKGENP</sequence>
<evidence type="ECO:0000313" key="12">
    <source>
        <dbReference type="Proteomes" id="UP000517765"/>
    </source>
</evidence>
<keyword evidence="6" id="KW-0732">Signal</keyword>
<reference evidence="10 11" key="1">
    <citation type="submission" date="2019-10" db="EMBL/GenBank/DDBJ databases">
        <title>Streptomyces sp. nov., a novel actinobacterium isolated from alkaline environment.</title>
        <authorList>
            <person name="Golinska P."/>
        </authorList>
    </citation>
    <scope>NUCLEOTIDE SEQUENCE [LARGE SCALE GENOMIC DNA]</scope>
    <source>
        <strain evidence="10 11">OF1</strain>
    </source>
</reference>
<dbReference type="Proteomes" id="UP000517765">
    <property type="component" value="Unassembled WGS sequence"/>
</dbReference>
<evidence type="ECO:0000259" key="7">
    <source>
        <dbReference type="PROSITE" id="PS51352"/>
    </source>
</evidence>
<evidence type="ECO:0000256" key="3">
    <source>
        <dbReference type="PIRSR" id="PIRSR603782-1"/>
    </source>
</evidence>
<dbReference type="InterPro" id="IPR013766">
    <property type="entry name" value="Thioredoxin_domain"/>
</dbReference>
<dbReference type="GO" id="GO:0046872">
    <property type="term" value="F:metal ion binding"/>
    <property type="evidence" value="ECO:0007669"/>
    <property type="project" value="UniProtKB-KW"/>
</dbReference>
<evidence type="ECO:0000313" key="10">
    <source>
        <dbReference type="EMBL" id="MQS02120.1"/>
    </source>
</evidence>
<keyword evidence="11" id="KW-1185">Reference proteome</keyword>
<dbReference type="EMBL" id="JABJXA010000076">
    <property type="protein sequence ID" value="MBB1260016.1"/>
    <property type="molecule type" value="Genomic_DNA"/>
</dbReference>
<evidence type="ECO:0000313" key="13">
    <source>
        <dbReference type="Proteomes" id="UP000525686"/>
    </source>
</evidence>
<dbReference type="Gene3D" id="3.40.30.10">
    <property type="entry name" value="Glutaredoxin"/>
    <property type="match status" value="1"/>
</dbReference>
<name>A0A5P0YQD3_9ACTN</name>
<protein>
    <submittedName>
        <fullName evidence="10">SCO family protein</fullName>
    </submittedName>
</protein>
<feature type="disulfide bond" description="Redox-active" evidence="4">
    <location>
        <begin position="95"/>
        <end position="99"/>
    </location>
</feature>
<dbReference type="OrthoDB" id="9790194at2"/>
<dbReference type="PROSITE" id="PS51352">
    <property type="entry name" value="THIOREDOXIN_2"/>
    <property type="match status" value="1"/>
</dbReference>